<dbReference type="Pfam" id="PF03313">
    <property type="entry name" value="SDH_alpha"/>
    <property type="match status" value="1"/>
</dbReference>
<accession>A0A2N1J9T7</accession>
<sequence>MSFRALLREEARLSILATFTRCSIPFLCASVPLRKHYSSDSQSTPESFSHVHFDTFPSKDHGSSHEGEPPPPDSPLGETEEPPPNEHAVISMFDLFSIGIGPSSSHTVGPMRAGAIFLNDLRDAGMLASVHRIKLALYGSLAATGKGHMTPQALLLGLEGADCETVDTESVPTRFQYIQEQNKLVLGKDTPQDGPPQEVVFDYERDLEWKWGQTLPMHSNGMRFSVFNQAGDLLATNSFYSIGGGFVVNGKMAVTDKPGPRDPSETTMNEQGEYKAQLEKAEMSMAEPVLHDSEQDLASKKGHPVDLNENVFYKALRRSQADGDRRNGVRAESVASLDKPIGLLPSGEERVMEKDAPKTPRFPFHNMASLLAITRKYNLTIAQVVYENELSWYTPEEIDEKMVRIWTVMDEGIRAGVLSEQETLPGSLRMKRRAPQLYAKLMRGLYMGPRRLGNKSEPTSDKFLAEDGKLLDEPRTASDGPQLPTRAGRTRMRPSVRGSFHHEVMPVPQRRPNFPAMDWLSCWAIATNEQVAAGGRIVIAPTLGAAGIIPSVLRYVVEFVAISPEDEENLVRTFLLTAAAIGMLFKRGATISAAEGGCMAEVGTSCSMAAAAFAACMGASPEIIEQAAETAIEHNLGLTCDPVDGLVQAPCIERNAVGSVKAVVSANLALSSGGVHSISLDEAIHAARLTAADMHMKYKETSLSGLATTVKIPVAVPEC</sequence>
<evidence type="ECO:0000256" key="2">
    <source>
        <dbReference type="ARBA" id="ARBA00004742"/>
    </source>
</evidence>
<dbReference type="GO" id="GO:0046872">
    <property type="term" value="F:metal ion binding"/>
    <property type="evidence" value="ECO:0007669"/>
    <property type="project" value="UniProtKB-KW"/>
</dbReference>
<keyword evidence="6" id="KW-0408">Iron</keyword>
<gene>
    <name evidence="12" type="ORF">MVES_002800</name>
</gene>
<dbReference type="AlphaFoldDB" id="A0A2N1J9T7"/>
<keyword evidence="4" id="KW-0004">4Fe-4S</keyword>
<dbReference type="InterPro" id="IPR005131">
    <property type="entry name" value="Ser_deHydtase_bsu"/>
</dbReference>
<feature type="domain" description="Serine dehydratase beta chain" evidence="11">
    <location>
        <begin position="91"/>
        <end position="249"/>
    </location>
</feature>
<evidence type="ECO:0000256" key="4">
    <source>
        <dbReference type="ARBA" id="ARBA00022485"/>
    </source>
</evidence>
<feature type="region of interest" description="Disordered" evidence="9">
    <location>
        <begin position="39"/>
        <end position="85"/>
    </location>
</feature>
<reference evidence="12 13" key="1">
    <citation type="submission" date="2017-10" db="EMBL/GenBank/DDBJ databases">
        <title>A novel species of cold-tolerant Malassezia isolated from bats.</title>
        <authorList>
            <person name="Lorch J.M."/>
            <person name="Palmer J.M."/>
            <person name="Vanderwolf K.J."/>
            <person name="Schmidt K.Z."/>
            <person name="Verant M.L."/>
            <person name="Weller T.J."/>
            <person name="Blehert D.S."/>
        </authorList>
    </citation>
    <scope>NUCLEOTIDE SEQUENCE [LARGE SCALE GENOMIC DNA]</scope>
    <source>
        <strain evidence="12 13">NWHC:44797-103</strain>
    </source>
</reference>
<keyword evidence="8" id="KW-0456">Lyase</keyword>
<evidence type="ECO:0000256" key="1">
    <source>
        <dbReference type="ARBA" id="ARBA00001966"/>
    </source>
</evidence>
<evidence type="ECO:0000256" key="3">
    <source>
        <dbReference type="ARBA" id="ARBA00022432"/>
    </source>
</evidence>
<dbReference type="Proteomes" id="UP000232875">
    <property type="component" value="Unassembled WGS sequence"/>
</dbReference>
<feature type="compositionally biased region" description="Basic and acidic residues" evidence="9">
    <location>
        <begin position="458"/>
        <end position="476"/>
    </location>
</feature>
<name>A0A2N1J9T7_9BASI</name>
<evidence type="ECO:0000256" key="9">
    <source>
        <dbReference type="SAM" id="MobiDB-lite"/>
    </source>
</evidence>
<keyword evidence="7" id="KW-0411">Iron-sulfur</keyword>
<evidence type="ECO:0008006" key="14">
    <source>
        <dbReference type="Google" id="ProtNLM"/>
    </source>
</evidence>
<feature type="region of interest" description="Disordered" evidence="9">
    <location>
        <begin position="449"/>
        <end position="492"/>
    </location>
</feature>
<dbReference type="GO" id="GO:0051539">
    <property type="term" value="F:4 iron, 4 sulfur cluster binding"/>
    <property type="evidence" value="ECO:0007669"/>
    <property type="project" value="UniProtKB-KW"/>
</dbReference>
<dbReference type="STRING" id="2020962.A0A2N1J9T7"/>
<feature type="domain" description="Serine dehydratase-like alpha subunit" evidence="10">
    <location>
        <begin position="377"/>
        <end position="707"/>
    </location>
</feature>
<keyword evidence="13" id="KW-1185">Reference proteome</keyword>
<evidence type="ECO:0000256" key="5">
    <source>
        <dbReference type="ARBA" id="ARBA00022723"/>
    </source>
</evidence>
<dbReference type="InterPro" id="IPR029009">
    <property type="entry name" value="ASB_dom_sf"/>
</dbReference>
<proteinExistence type="predicted"/>
<comment type="pathway">
    <text evidence="2">Carbohydrate biosynthesis; gluconeogenesis.</text>
</comment>
<keyword evidence="3" id="KW-0312">Gluconeogenesis</keyword>
<dbReference type="PANTHER" id="PTHR30182">
    <property type="entry name" value="L-SERINE DEHYDRATASE"/>
    <property type="match status" value="1"/>
</dbReference>
<dbReference type="FunFam" id="3.30.1330.90:FF:000001">
    <property type="entry name" value="L-serine ammonia-lyase 1"/>
    <property type="match status" value="1"/>
</dbReference>
<evidence type="ECO:0000256" key="6">
    <source>
        <dbReference type="ARBA" id="ARBA00023004"/>
    </source>
</evidence>
<protein>
    <recommendedName>
        <fullName evidence="14">L-serine ammonia-lyase</fullName>
    </recommendedName>
</protein>
<keyword evidence="5" id="KW-0479">Metal-binding</keyword>
<evidence type="ECO:0000259" key="10">
    <source>
        <dbReference type="Pfam" id="PF03313"/>
    </source>
</evidence>
<dbReference type="Gene3D" id="3.30.1330.90">
    <property type="entry name" value="D-3-phosphoglycerate dehydrogenase, domain 3"/>
    <property type="match status" value="1"/>
</dbReference>
<dbReference type="EMBL" id="KZ454992">
    <property type="protein sequence ID" value="PKI83304.1"/>
    <property type="molecule type" value="Genomic_DNA"/>
</dbReference>
<evidence type="ECO:0000256" key="7">
    <source>
        <dbReference type="ARBA" id="ARBA00023014"/>
    </source>
</evidence>
<evidence type="ECO:0000313" key="12">
    <source>
        <dbReference type="EMBL" id="PKI83304.1"/>
    </source>
</evidence>
<dbReference type="OrthoDB" id="192663at2759"/>
<dbReference type="GO" id="GO:0003941">
    <property type="term" value="F:L-serine ammonia-lyase activity"/>
    <property type="evidence" value="ECO:0007669"/>
    <property type="project" value="InterPro"/>
</dbReference>
<evidence type="ECO:0000259" key="11">
    <source>
        <dbReference type="Pfam" id="PF03315"/>
    </source>
</evidence>
<dbReference type="PANTHER" id="PTHR30182:SF1">
    <property type="entry name" value="L-SERINE DEHYDRATASE 1"/>
    <property type="match status" value="1"/>
</dbReference>
<dbReference type="SUPFAM" id="SSF143548">
    <property type="entry name" value="Serine metabolism enzymes domain"/>
    <property type="match status" value="1"/>
</dbReference>
<dbReference type="GO" id="GO:0006094">
    <property type="term" value="P:gluconeogenesis"/>
    <property type="evidence" value="ECO:0007669"/>
    <property type="project" value="UniProtKB-KW"/>
</dbReference>
<feature type="compositionally biased region" description="Basic and acidic residues" evidence="9">
    <location>
        <begin position="49"/>
        <end position="68"/>
    </location>
</feature>
<evidence type="ECO:0000313" key="13">
    <source>
        <dbReference type="Proteomes" id="UP000232875"/>
    </source>
</evidence>
<evidence type="ECO:0000256" key="8">
    <source>
        <dbReference type="ARBA" id="ARBA00023239"/>
    </source>
</evidence>
<organism evidence="12 13">
    <name type="scientific">Malassezia vespertilionis</name>
    <dbReference type="NCBI Taxonomy" id="2020962"/>
    <lineage>
        <taxon>Eukaryota</taxon>
        <taxon>Fungi</taxon>
        <taxon>Dikarya</taxon>
        <taxon>Basidiomycota</taxon>
        <taxon>Ustilaginomycotina</taxon>
        <taxon>Malasseziomycetes</taxon>
        <taxon>Malasseziales</taxon>
        <taxon>Malasseziaceae</taxon>
        <taxon>Malassezia</taxon>
    </lineage>
</organism>
<comment type="cofactor">
    <cofactor evidence="1">
        <name>[4Fe-4S] cluster</name>
        <dbReference type="ChEBI" id="CHEBI:49883"/>
    </cofactor>
</comment>
<dbReference type="InterPro" id="IPR005130">
    <property type="entry name" value="Ser_deHydtase-like_asu"/>
</dbReference>
<dbReference type="Pfam" id="PF03315">
    <property type="entry name" value="SDH_beta"/>
    <property type="match status" value="1"/>
</dbReference>
<dbReference type="InterPro" id="IPR051318">
    <property type="entry name" value="Fe-S_L-Ser"/>
</dbReference>